<protein>
    <recommendedName>
        <fullName evidence="2">histidine kinase</fullName>
        <ecNumber evidence="2">2.7.13.3</ecNumber>
    </recommendedName>
</protein>
<gene>
    <name evidence="6" type="ORF">S03H2_71148</name>
</gene>
<proteinExistence type="predicted"/>
<dbReference type="GO" id="GO:0000155">
    <property type="term" value="F:phosphorelay sensor kinase activity"/>
    <property type="evidence" value="ECO:0007669"/>
    <property type="project" value="TreeGrafter"/>
</dbReference>
<dbReference type="GO" id="GO:0009927">
    <property type="term" value="F:histidine phosphotransfer kinase activity"/>
    <property type="evidence" value="ECO:0007669"/>
    <property type="project" value="TreeGrafter"/>
</dbReference>
<dbReference type="SUPFAM" id="SSF55874">
    <property type="entry name" value="ATPase domain of HSP90 chaperone/DNA topoisomerase II/histidine kinase"/>
    <property type="match status" value="1"/>
</dbReference>
<feature type="domain" description="Histidine kinase" evidence="5">
    <location>
        <begin position="1"/>
        <end position="102"/>
    </location>
</feature>
<dbReference type="Pfam" id="PF02518">
    <property type="entry name" value="HATPase_c"/>
    <property type="match status" value="1"/>
</dbReference>
<dbReference type="InterPro" id="IPR036890">
    <property type="entry name" value="HATPase_C_sf"/>
</dbReference>
<comment type="caution">
    <text evidence="6">The sequence shown here is derived from an EMBL/GenBank/DDBJ whole genome shotgun (WGS) entry which is preliminary data.</text>
</comment>
<accession>X1L1R1</accession>
<dbReference type="Gene3D" id="3.30.565.10">
    <property type="entry name" value="Histidine kinase-like ATPase, C-terminal domain"/>
    <property type="match status" value="1"/>
</dbReference>
<comment type="catalytic activity">
    <reaction evidence="1">
        <text>ATP + protein L-histidine = ADP + protein N-phospho-L-histidine.</text>
        <dbReference type="EC" id="2.7.13.3"/>
    </reaction>
</comment>
<dbReference type="EMBL" id="BARU01047505">
    <property type="protein sequence ID" value="GAH99835.1"/>
    <property type="molecule type" value="Genomic_DNA"/>
</dbReference>
<evidence type="ECO:0000256" key="2">
    <source>
        <dbReference type="ARBA" id="ARBA00012438"/>
    </source>
</evidence>
<dbReference type="PANTHER" id="PTHR43047">
    <property type="entry name" value="TWO-COMPONENT HISTIDINE PROTEIN KINASE"/>
    <property type="match status" value="1"/>
</dbReference>
<sequence>IDTVKDMNYLATNRQLKMKLDLPNEAYIEIDRLRFRQVLSNIISNAIKNTPKEGEILINLLEKTEYIDIQVKDTGVGITEKEKEKLFEKFGKIERYGMDLGV</sequence>
<dbReference type="AlphaFoldDB" id="X1L1R1"/>
<dbReference type="InterPro" id="IPR005467">
    <property type="entry name" value="His_kinase_dom"/>
</dbReference>
<dbReference type="InterPro" id="IPR003594">
    <property type="entry name" value="HATPase_dom"/>
</dbReference>
<dbReference type="EC" id="2.7.13.3" evidence="2"/>
<keyword evidence="4" id="KW-0418">Kinase</keyword>
<evidence type="ECO:0000313" key="6">
    <source>
        <dbReference type="EMBL" id="GAH99835.1"/>
    </source>
</evidence>
<evidence type="ECO:0000256" key="4">
    <source>
        <dbReference type="ARBA" id="ARBA00022777"/>
    </source>
</evidence>
<feature type="non-terminal residue" evidence="6">
    <location>
        <position position="1"/>
    </location>
</feature>
<evidence type="ECO:0000259" key="5">
    <source>
        <dbReference type="PROSITE" id="PS50109"/>
    </source>
</evidence>
<feature type="non-terminal residue" evidence="6">
    <location>
        <position position="102"/>
    </location>
</feature>
<keyword evidence="3" id="KW-0808">Transferase</keyword>
<evidence type="ECO:0000256" key="3">
    <source>
        <dbReference type="ARBA" id="ARBA00022679"/>
    </source>
</evidence>
<dbReference type="PANTHER" id="PTHR43047:SF72">
    <property type="entry name" value="OSMOSENSING HISTIDINE PROTEIN KINASE SLN1"/>
    <property type="match status" value="1"/>
</dbReference>
<organism evidence="6">
    <name type="scientific">marine sediment metagenome</name>
    <dbReference type="NCBI Taxonomy" id="412755"/>
    <lineage>
        <taxon>unclassified sequences</taxon>
        <taxon>metagenomes</taxon>
        <taxon>ecological metagenomes</taxon>
    </lineage>
</organism>
<dbReference type="PROSITE" id="PS50109">
    <property type="entry name" value="HIS_KIN"/>
    <property type="match status" value="1"/>
</dbReference>
<name>X1L1R1_9ZZZZ</name>
<reference evidence="6" key="1">
    <citation type="journal article" date="2014" name="Front. Microbiol.">
        <title>High frequency of phylogenetically diverse reductive dehalogenase-homologous genes in deep subseafloor sedimentary metagenomes.</title>
        <authorList>
            <person name="Kawai M."/>
            <person name="Futagami T."/>
            <person name="Toyoda A."/>
            <person name="Takaki Y."/>
            <person name="Nishi S."/>
            <person name="Hori S."/>
            <person name="Arai W."/>
            <person name="Tsubouchi T."/>
            <person name="Morono Y."/>
            <person name="Uchiyama I."/>
            <person name="Ito T."/>
            <person name="Fujiyama A."/>
            <person name="Inagaki F."/>
            <person name="Takami H."/>
        </authorList>
    </citation>
    <scope>NUCLEOTIDE SEQUENCE</scope>
    <source>
        <strain evidence="6">Expedition CK06-06</strain>
    </source>
</reference>
<dbReference type="SMART" id="SM00387">
    <property type="entry name" value="HATPase_c"/>
    <property type="match status" value="1"/>
</dbReference>
<evidence type="ECO:0000256" key="1">
    <source>
        <dbReference type="ARBA" id="ARBA00000085"/>
    </source>
</evidence>
<dbReference type="GO" id="GO:0005886">
    <property type="term" value="C:plasma membrane"/>
    <property type="evidence" value="ECO:0007669"/>
    <property type="project" value="TreeGrafter"/>
</dbReference>